<dbReference type="EMBL" id="KN835425">
    <property type="protein sequence ID" value="KIK37857.1"/>
    <property type="molecule type" value="Genomic_DNA"/>
</dbReference>
<name>A0A0D0AU57_9AGAM</name>
<gene>
    <name evidence="1" type="ORF">CY34DRAFT_809939</name>
</gene>
<evidence type="ECO:0000313" key="2">
    <source>
        <dbReference type="Proteomes" id="UP000054485"/>
    </source>
</evidence>
<accession>A0A0D0AU57</accession>
<dbReference type="Proteomes" id="UP000054485">
    <property type="component" value="Unassembled WGS sequence"/>
</dbReference>
<evidence type="ECO:0000313" key="1">
    <source>
        <dbReference type="EMBL" id="KIK37857.1"/>
    </source>
</evidence>
<keyword evidence="2" id="KW-1185">Reference proteome</keyword>
<proteinExistence type="predicted"/>
<protein>
    <submittedName>
        <fullName evidence="1">Uncharacterized protein</fullName>
    </submittedName>
</protein>
<dbReference type="AlphaFoldDB" id="A0A0D0AU57"/>
<reference evidence="2" key="2">
    <citation type="submission" date="2015-01" db="EMBL/GenBank/DDBJ databases">
        <title>Evolutionary Origins and Diversification of the Mycorrhizal Mutualists.</title>
        <authorList>
            <consortium name="DOE Joint Genome Institute"/>
            <consortium name="Mycorrhizal Genomics Consortium"/>
            <person name="Kohler A."/>
            <person name="Kuo A."/>
            <person name="Nagy L.G."/>
            <person name="Floudas D."/>
            <person name="Copeland A."/>
            <person name="Barry K.W."/>
            <person name="Cichocki N."/>
            <person name="Veneault-Fourrey C."/>
            <person name="LaButti K."/>
            <person name="Lindquist E.A."/>
            <person name="Lipzen A."/>
            <person name="Lundell T."/>
            <person name="Morin E."/>
            <person name="Murat C."/>
            <person name="Riley R."/>
            <person name="Ohm R."/>
            <person name="Sun H."/>
            <person name="Tunlid A."/>
            <person name="Henrissat B."/>
            <person name="Grigoriev I.V."/>
            <person name="Hibbett D.S."/>
            <person name="Martin F."/>
        </authorList>
    </citation>
    <scope>NUCLEOTIDE SEQUENCE [LARGE SCALE GENOMIC DNA]</scope>
    <source>
        <strain evidence="2">UH-Slu-Lm8-n1</strain>
    </source>
</reference>
<dbReference type="HOGENOM" id="CLU_2374194_0_0_1"/>
<dbReference type="InParanoid" id="A0A0D0AU57"/>
<sequence length="95" mass="11069">MIDNYIPDPIFFLPHHPYVNTQFRCRILHKHMQPLSESKCERPRLTYGIYNANEPPTEFSRAADNGLDTPWPESATDLLQSINVHLPDILDDNCY</sequence>
<organism evidence="1 2">
    <name type="scientific">Suillus luteus UH-Slu-Lm8-n1</name>
    <dbReference type="NCBI Taxonomy" id="930992"/>
    <lineage>
        <taxon>Eukaryota</taxon>
        <taxon>Fungi</taxon>
        <taxon>Dikarya</taxon>
        <taxon>Basidiomycota</taxon>
        <taxon>Agaricomycotina</taxon>
        <taxon>Agaricomycetes</taxon>
        <taxon>Agaricomycetidae</taxon>
        <taxon>Boletales</taxon>
        <taxon>Suillineae</taxon>
        <taxon>Suillaceae</taxon>
        <taxon>Suillus</taxon>
    </lineage>
</organism>
<reference evidence="1 2" key="1">
    <citation type="submission" date="2014-04" db="EMBL/GenBank/DDBJ databases">
        <authorList>
            <consortium name="DOE Joint Genome Institute"/>
            <person name="Kuo A."/>
            <person name="Ruytinx J."/>
            <person name="Rineau F."/>
            <person name="Colpaert J."/>
            <person name="Kohler A."/>
            <person name="Nagy L.G."/>
            <person name="Floudas D."/>
            <person name="Copeland A."/>
            <person name="Barry K.W."/>
            <person name="Cichocki N."/>
            <person name="Veneault-Fourrey C."/>
            <person name="LaButti K."/>
            <person name="Lindquist E.A."/>
            <person name="Lipzen A."/>
            <person name="Lundell T."/>
            <person name="Morin E."/>
            <person name="Murat C."/>
            <person name="Sun H."/>
            <person name="Tunlid A."/>
            <person name="Henrissat B."/>
            <person name="Grigoriev I.V."/>
            <person name="Hibbett D.S."/>
            <person name="Martin F."/>
            <person name="Nordberg H.P."/>
            <person name="Cantor M.N."/>
            <person name="Hua S.X."/>
        </authorList>
    </citation>
    <scope>NUCLEOTIDE SEQUENCE [LARGE SCALE GENOMIC DNA]</scope>
    <source>
        <strain evidence="1 2">UH-Slu-Lm8-n1</strain>
    </source>
</reference>